<proteinExistence type="predicted"/>
<accession>A0AAV5DVH1</accession>
<dbReference type="AlphaFoldDB" id="A0AAV5DVH1"/>
<keyword evidence="2 3" id="KW-0067">ATP-binding</keyword>
<evidence type="ECO:0000313" key="6">
    <source>
        <dbReference type="EMBL" id="GJN14538.1"/>
    </source>
</evidence>
<evidence type="ECO:0000256" key="3">
    <source>
        <dbReference type="PROSITE-ProRule" id="PRU10141"/>
    </source>
</evidence>
<dbReference type="InterPro" id="IPR000719">
    <property type="entry name" value="Prot_kinase_dom"/>
</dbReference>
<dbReference type="Gene3D" id="3.30.200.20">
    <property type="entry name" value="Phosphorylase Kinase, domain 1"/>
    <property type="match status" value="1"/>
</dbReference>
<dbReference type="PROSITE" id="PS00107">
    <property type="entry name" value="PROTEIN_KINASE_ATP"/>
    <property type="match status" value="1"/>
</dbReference>
<reference evidence="6" key="2">
    <citation type="submission" date="2021-12" db="EMBL/GenBank/DDBJ databases">
        <title>Resequencing data analysis of finger millet.</title>
        <authorList>
            <person name="Hatakeyama M."/>
            <person name="Aluri S."/>
            <person name="Balachadran M.T."/>
            <person name="Sivarajan S.R."/>
            <person name="Poveda L."/>
            <person name="Shimizu-Inatsugi R."/>
            <person name="Schlapbach R."/>
            <person name="Sreeman S.M."/>
            <person name="Shimizu K.K."/>
        </authorList>
    </citation>
    <scope>NUCLEOTIDE SEQUENCE</scope>
</reference>
<dbReference type="PROSITE" id="PS50011">
    <property type="entry name" value="PROTEIN_KINASE_DOM"/>
    <property type="match status" value="1"/>
</dbReference>
<evidence type="ECO:0000256" key="1">
    <source>
        <dbReference type="ARBA" id="ARBA00022741"/>
    </source>
</evidence>
<protein>
    <recommendedName>
        <fullName evidence="5">Protein kinase domain-containing protein</fullName>
    </recommendedName>
</protein>
<gene>
    <name evidence="6" type="primary">gb01379</name>
    <name evidence="6" type="ORF">PR202_gb01379</name>
</gene>
<keyword evidence="7" id="KW-1185">Reference proteome</keyword>
<dbReference type="Gene3D" id="1.10.510.10">
    <property type="entry name" value="Transferase(Phosphotransferase) domain 1"/>
    <property type="match status" value="1"/>
</dbReference>
<dbReference type="GO" id="GO:0005524">
    <property type="term" value="F:ATP binding"/>
    <property type="evidence" value="ECO:0007669"/>
    <property type="project" value="UniProtKB-UniRule"/>
</dbReference>
<sequence length="427" mass="47486">MASVSSRLSALCAKIQGLAEPGTDEALRRVSMACICVAMHDLGKAAMPSSSRSTTRTTTRKRKSLTPITLSQFVDDECMLGEGDSGFVSRFHDRTTGKTLAVKALFPLPYEEEGSEDDMATFNLRVLREACFMAACRGHPSLVRLHAVCIEPDTDRYCLAMEHVGPTLDDVNGQRRRNGVPFREHEVRRIIRQVLSGAKAMHDRGIVHRNIVSENVLVAACGDVVKIGGFGQATCVSETVDPCENTLWDNSAPEVLFKGQGACQSVLLDSWSIGCLMAELLTGYPLFMYAKLNVIFRVLGSPDKGDLEDIKPQDLDRAEAVVREWRARQQVWKKLRFGNRLRREVPRKVLSDDGFEVLRGLVALNPKKRLTADAALQLPWFANDDNAPATTSVLRPRPFRWLLIAGVPALLFLVGFCLLWRHQIQLI</sequence>
<feature type="binding site" evidence="3">
    <location>
        <position position="103"/>
    </location>
    <ligand>
        <name>ATP</name>
        <dbReference type="ChEBI" id="CHEBI:30616"/>
    </ligand>
</feature>
<dbReference type="InterPro" id="IPR050117">
    <property type="entry name" value="MAPK"/>
</dbReference>
<evidence type="ECO:0000259" key="5">
    <source>
        <dbReference type="PROSITE" id="PS50011"/>
    </source>
</evidence>
<dbReference type="PANTHER" id="PTHR24055">
    <property type="entry name" value="MITOGEN-ACTIVATED PROTEIN KINASE"/>
    <property type="match status" value="1"/>
</dbReference>
<comment type="caution">
    <text evidence="6">The sequence shown here is derived from an EMBL/GenBank/DDBJ whole genome shotgun (WGS) entry which is preliminary data.</text>
</comment>
<dbReference type="GO" id="GO:0004672">
    <property type="term" value="F:protein kinase activity"/>
    <property type="evidence" value="ECO:0007669"/>
    <property type="project" value="InterPro"/>
</dbReference>
<evidence type="ECO:0000256" key="2">
    <source>
        <dbReference type="ARBA" id="ARBA00022840"/>
    </source>
</evidence>
<keyword evidence="4" id="KW-0472">Membrane</keyword>
<dbReference type="SUPFAM" id="SSF56112">
    <property type="entry name" value="Protein kinase-like (PK-like)"/>
    <property type="match status" value="1"/>
</dbReference>
<dbReference type="InterPro" id="IPR011009">
    <property type="entry name" value="Kinase-like_dom_sf"/>
</dbReference>
<keyword evidence="4" id="KW-1133">Transmembrane helix</keyword>
<dbReference type="EMBL" id="BQKI01000071">
    <property type="protein sequence ID" value="GJN14538.1"/>
    <property type="molecule type" value="Genomic_DNA"/>
</dbReference>
<reference evidence="6" key="1">
    <citation type="journal article" date="2018" name="DNA Res.">
        <title>Multiple hybrid de novo genome assembly of finger millet, an orphan allotetraploid crop.</title>
        <authorList>
            <person name="Hatakeyama M."/>
            <person name="Aluri S."/>
            <person name="Balachadran M.T."/>
            <person name="Sivarajan S.R."/>
            <person name="Patrignani A."/>
            <person name="Gruter S."/>
            <person name="Poveda L."/>
            <person name="Shimizu-Inatsugi R."/>
            <person name="Baeten J."/>
            <person name="Francoijs K.J."/>
            <person name="Nataraja K.N."/>
            <person name="Reddy Y.A.N."/>
            <person name="Phadnis S."/>
            <person name="Ravikumar R.L."/>
            <person name="Schlapbach R."/>
            <person name="Sreeman S.M."/>
            <person name="Shimizu K.K."/>
        </authorList>
    </citation>
    <scope>NUCLEOTIDE SEQUENCE</scope>
</reference>
<evidence type="ECO:0000256" key="4">
    <source>
        <dbReference type="SAM" id="Phobius"/>
    </source>
</evidence>
<feature type="transmembrane region" description="Helical" evidence="4">
    <location>
        <begin position="401"/>
        <end position="420"/>
    </location>
</feature>
<dbReference type="InterPro" id="IPR017441">
    <property type="entry name" value="Protein_kinase_ATP_BS"/>
</dbReference>
<dbReference type="Pfam" id="PF00069">
    <property type="entry name" value="Pkinase"/>
    <property type="match status" value="1"/>
</dbReference>
<keyword evidence="1 3" id="KW-0547">Nucleotide-binding</keyword>
<feature type="domain" description="Protein kinase" evidence="5">
    <location>
        <begin position="74"/>
        <end position="381"/>
    </location>
</feature>
<organism evidence="6 7">
    <name type="scientific">Eleusine coracana subsp. coracana</name>
    <dbReference type="NCBI Taxonomy" id="191504"/>
    <lineage>
        <taxon>Eukaryota</taxon>
        <taxon>Viridiplantae</taxon>
        <taxon>Streptophyta</taxon>
        <taxon>Embryophyta</taxon>
        <taxon>Tracheophyta</taxon>
        <taxon>Spermatophyta</taxon>
        <taxon>Magnoliopsida</taxon>
        <taxon>Liliopsida</taxon>
        <taxon>Poales</taxon>
        <taxon>Poaceae</taxon>
        <taxon>PACMAD clade</taxon>
        <taxon>Chloridoideae</taxon>
        <taxon>Cynodonteae</taxon>
        <taxon>Eleusininae</taxon>
        <taxon>Eleusine</taxon>
    </lineage>
</organism>
<dbReference type="Proteomes" id="UP001054889">
    <property type="component" value="Unassembled WGS sequence"/>
</dbReference>
<keyword evidence="4" id="KW-0812">Transmembrane</keyword>
<name>A0AAV5DVH1_ELECO</name>
<evidence type="ECO:0000313" key="7">
    <source>
        <dbReference type="Proteomes" id="UP001054889"/>
    </source>
</evidence>